<evidence type="ECO:0000313" key="3">
    <source>
        <dbReference type="Proteomes" id="UP001156882"/>
    </source>
</evidence>
<proteinExistence type="predicted"/>
<name>A0ABQ6CRZ5_9HYPH</name>
<dbReference type="Proteomes" id="UP001156882">
    <property type="component" value="Unassembled WGS sequence"/>
</dbReference>
<gene>
    <name evidence="2" type="ORF">GCM10007874_59150</name>
</gene>
<evidence type="ECO:0000313" key="2">
    <source>
        <dbReference type="EMBL" id="GLS22895.1"/>
    </source>
</evidence>
<keyword evidence="3" id="KW-1185">Reference proteome</keyword>
<accession>A0ABQ6CRZ5</accession>
<comment type="caution">
    <text evidence="2">The sequence shown here is derived from an EMBL/GenBank/DDBJ whole genome shotgun (WGS) entry which is preliminary data.</text>
</comment>
<organism evidence="2 3">
    <name type="scientific">Labrys miyagiensis</name>
    <dbReference type="NCBI Taxonomy" id="346912"/>
    <lineage>
        <taxon>Bacteria</taxon>
        <taxon>Pseudomonadati</taxon>
        <taxon>Pseudomonadota</taxon>
        <taxon>Alphaproteobacteria</taxon>
        <taxon>Hyphomicrobiales</taxon>
        <taxon>Xanthobacteraceae</taxon>
        <taxon>Labrys</taxon>
    </lineage>
</organism>
<sequence>MQARRLRSQGIPRQDPEMCDSRSDDAPRDRELLAQNLLAKLLGEADSHSGIFPNTIDSRDLI</sequence>
<feature type="compositionally biased region" description="Basic and acidic residues" evidence="1">
    <location>
        <begin position="14"/>
        <end position="27"/>
    </location>
</feature>
<reference evidence="3" key="1">
    <citation type="journal article" date="2019" name="Int. J. Syst. Evol. Microbiol.">
        <title>The Global Catalogue of Microorganisms (GCM) 10K type strain sequencing project: providing services to taxonomists for standard genome sequencing and annotation.</title>
        <authorList>
            <consortium name="The Broad Institute Genomics Platform"/>
            <consortium name="The Broad Institute Genome Sequencing Center for Infectious Disease"/>
            <person name="Wu L."/>
            <person name="Ma J."/>
        </authorList>
    </citation>
    <scope>NUCLEOTIDE SEQUENCE [LARGE SCALE GENOMIC DNA]</scope>
    <source>
        <strain evidence="3">NBRC 101365</strain>
    </source>
</reference>
<feature type="region of interest" description="Disordered" evidence="1">
    <location>
        <begin position="1"/>
        <end position="27"/>
    </location>
</feature>
<dbReference type="EMBL" id="BSPC01000066">
    <property type="protein sequence ID" value="GLS22895.1"/>
    <property type="molecule type" value="Genomic_DNA"/>
</dbReference>
<evidence type="ECO:0000256" key="1">
    <source>
        <dbReference type="SAM" id="MobiDB-lite"/>
    </source>
</evidence>
<protein>
    <submittedName>
        <fullName evidence="2">Uncharacterized protein</fullName>
    </submittedName>
</protein>